<dbReference type="Pfam" id="PF13174">
    <property type="entry name" value="TPR_6"/>
    <property type="match status" value="1"/>
</dbReference>
<dbReference type="EMBL" id="UOEC01000132">
    <property type="protein sequence ID" value="VAV96106.1"/>
    <property type="molecule type" value="Genomic_DNA"/>
</dbReference>
<feature type="transmembrane region" description="Helical" evidence="1">
    <location>
        <begin position="12"/>
        <end position="37"/>
    </location>
</feature>
<accession>A0A3B0S5K7</accession>
<dbReference type="SUPFAM" id="SSF48452">
    <property type="entry name" value="TPR-like"/>
    <property type="match status" value="1"/>
</dbReference>
<dbReference type="InterPro" id="IPR011990">
    <property type="entry name" value="TPR-like_helical_dom_sf"/>
</dbReference>
<proteinExistence type="predicted"/>
<keyword evidence="1" id="KW-1133">Transmembrane helix</keyword>
<dbReference type="AlphaFoldDB" id="A0A3B0S5K7"/>
<name>A0A3B0S5K7_9ZZZZ</name>
<gene>
    <name evidence="2" type="ORF">MNBD_ALPHA08-677</name>
</gene>
<dbReference type="Gene3D" id="1.25.40.10">
    <property type="entry name" value="Tetratricopeptide repeat domain"/>
    <property type="match status" value="1"/>
</dbReference>
<evidence type="ECO:0000313" key="2">
    <source>
        <dbReference type="EMBL" id="VAV96106.1"/>
    </source>
</evidence>
<organism evidence="2">
    <name type="scientific">hydrothermal vent metagenome</name>
    <dbReference type="NCBI Taxonomy" id="652676"/>
    <lineage>
        <taxon>unclassified sequences</taxon>
        <taxon>metagenomes</taxon>
        <taxon>ecological metagenomes</taxon>
    </lineage>
</organism>
<evidence type="ECO:0008006" key="3">
    <source>
        <dbReference type="Google" id="ProtNLM"/>
    </source>
</evidence>
<evidence type="ECO:0000256" key="1">
    <source>
        <dbReference type="SAM" id="Phobius"/>
    </source>
</evidence>
<reference evidence="2" key="1">
    <citation type="submission" date="2018-06" db="EMBL/GenBank/DDBJ databases">
        <authorList>
            <person name="Zhirakovskaya E."/>
        </authorList>
    </citation>
    <scope>NUCLEOTIDE SEQUENCE</scope>
</reference>
<protein>
    <recommendedName>
        <fullName evidence="3">Tetratricopeptide repeat protein</fullName>
    </recommendedName>
</protein>
<keyword evidence="1" id="KW-0472">Membrane</keyword>
<keyword evidence="1" id="KW-0812">Transmembrane</keyword>
<sequence length="175" mass="19757">MSAKIPITRPVSIFGVVVLALIVSIVVFLGIVMGKAFLPEPGLLWGLAAAVFLIGFYMAFVHLFVLADFNKGLRLLLAEKNLEEATSLFERFLLLLGRRRWIDRWRFLVLLSPAAITYREMSLVNIAYCYAHLGEREKSKAQYEQTLEQFPDSAIASSALKMIKTFSQAKNEKVK</sequence>
<feature type="transmembrane region" description="Helical" evidence="1">
    <location>
        <begin position="43"/>
        <end position="67"/>
    </location>
</feature>
<dbReference type="InterPro" id="IPR019734">
    <property type="entry name" value="TPR_rpt"/>
</dbReference>